<evidence type="ECO:0000313" key="1">
    <source>
        <dbReference type="EMBL" id="SKA93885.1"/>
    </source>
</evidence>
<dbReference type="Proteomes" id="UP000190460">
    <property type="component" value="Unassembled WGS sequence"/>
</dbReference>
<sequence length="57" mass="6599">MRLHELLEAYLSLIEVAVVALPVYAESYVEEIITSERINLRIRRVALPYPNTEKLLS</sequence>
<evidence type="ECO:0000313" key="2">
    <source>
        <dbReference type="Proteomes" id="UP000190460"/>
    </source>
</evidence>
<name>A0A1T4XXW2_9GAMM</name>
<keyword evidence="2" id="KW-1185">Reference proteome</keyword>
<accession>A0A1T4XXW2</accession>
<reference evidence="2" key="1">
    <citation type="submission" date="2017-02" db="EMBL/GenBank/DDBJ databases">
        <authorList>
            <person name="Varghese N."/>
            <person name="Submissions S."/>
        </authorList>
    </citation>
    <scope>NUCLEOTIDE SEQUENCE [LARGE SCALE GENOMIC DNA]</scope>
    <source>
        <strain evidence="2">ATCC 49788</strain>
    </source>
</reference>
<organism evidence="1 2">
    <name type="scientific">Thiothrix eikelboomii</name>
    <dbReference type="NCBI Taxonomy" id="92487"/>
    <lineage>
        <taxon>Bacteria</taxon>
        <taxon>Pseudomonadati</taxon>
        <taxon>Pseudomonadota</taxon>
        <taxon>Gammaproteobacteria</taxon>
        <taxon>Thiotrichales</taxon>
        <taxon>Thiotrichaceae</taxon>
        <taxon>Thiothrix</taxon>
    </lineage>
</organism>
<dbReference type="EMBL" id="FUYB01000025">
    <property type="protein sequence ID" value="SKA93885.1"/>
    <property type="molecule type" value="Genomic_DNA"/>
</dbReference>
<dbReference type="AlphaFoldDB" id="A0A1T4XXW2"/>
<protein>
    <submittedName>
        <fullName evidence="1">Uncharacterized protein</fullName>
    </submittedName>
</protein>
<gene>
    <name evidence="1" type="ORF">SAMN02745130_03590</name>
</gene>
<proteinExistence type="predicted"/>